<dbReference type="EMBL" id="SRMA01024005">
    <property type="protein sequence ID" value="TRZ02150.1"/>
    <property type="molecule type" value="Genomic_DNA"/>
</dbReference>
<comment type="caution">
    <text evidence="4">The sequence shown here is derived from an EMBL/GenBank/DDBJ whole genome shotgun (WGS) entry which is preliminary data.</text>
</comment>
<dbReference type="STRING" id="623744.A0A553RJ14"/>
<sequence>MGFGTDTLEKCYQRDENAIPSSFILREHPRQPREKYIKKQNPIEGNSWFMVLQEGKRILHDVVNLCLREGTMTHGKAQKYLQSALENDIRCAYEGHSNEDIARCACYVHKVCIPRKRNSDVQCQRLSDLCDNFLPSLVASHKAIVHCTETKCSHIQDYTSERRLDFAVGLGEQMYEDLRTLIDHAASNKSLVEVERFGQKDLCQVFSSLYRIDRAEIEKLRSYLEAENTKFPLIVSGRPCLGKTVLLAHCAMQASVWLKNLDPDIHVYFIDVNISFRLLLNDICGKVASANACANIFQLKEAFKRLLTARSQSKSPLVIILDGLDQLQKTDGQPDLTWLPQSLAPNVKLIFSVSTNSPRLLTSLKRFYPDSTLFCELQSVESKRCSQLLANRLQESNRKITSGQQMYVNVAFKKSSVPLYVELLHKQVVHWTSEFEVTSETLDQDVYNNISLLFNHLEKKHGKVVVSKALSYLTLTRYGMTPAELTDVLSCDDDILVSFLPKGDALPLRLRIPEALVQSLLLDLKGFLVLRNIFGTKTFYWVSRQFGLVVCNQYLSLEQSRQMIHHVLSDYFTGTWANGTAKPLITNVDRKMAMFQAKLAMELFLWLEKTSQLVFRMELQSLKNILRSSSCLLSKNPADLPALQEPCTPGDYQRILPAIKSSCQTLPCVNLRSSEYHQMERLPSFLCQSPV</sequence>
<evidence type="ECO:0000313" key="4">
    <source>
        <dbReference type="EMBL" id="TRZ02150.1"/>
    </source>
</evidence>
<dbReference type="Pfam" id="PF25469">
    <property type="entry name" value="WHD_NWD1"/>
    <property type="match status" value="1"/>
</dbReference>
<dbReference type="AlphaFoldDB" id="A0A553RJ14"/>
<name>A0A553RJ14_9TELE</name>
<protein>
    <recommendedName>
        <fullName evidence="3">NWD1/2-like winged helix-turn-helix domain-containing protein</fullName>
    </recommendedName>
</protein>
<dbReference type="PANTHER" id="PTHR19871">
    <property type="entry name" value="BETA TRANSDUCIN-RELATED PROTEIN"/>
    <property type="match status" value="1"/>
</dbReference>
<dbReference type="Proteomes" id="UP000316079">
    <property type="component" value="Unassembled WGS sequence"/>
</dbReference>
<proteinExistence type="predicted"/>
<feature type="domain" description="NWD1/2-like winged helix-turn-helix" evidence="3">
    <location>
        <begin position="443"/>
        <end position="503"/>
    </location>
</feature>
<dbReference type="PANTHER" id="PTHR19871:SF29">
    <property type="entry name" value="NACHT AND WD REPEAT DOMAIN-CONTAINING PROTEIN 2-LIKE"/>
    <property type="match status" value="1"/>
</dbReference>
<reference evidence="4 5" key="1">
    <citation type="journal article" date="2019" name="Sci. Data">
        <title>Hybrid genome assembly and annotation of Danionella translucida.</title>
        <authorList>
            <person name="Kadobianskyi M."/>
            <person name="Schulze L."/>
            <person name="Schuelke M."/>
            <person name="Judkewitz B."/>
        </authorList>
    </citation>
    <scope>NUCLEOTIDE SEQUENCE [LARGE SCALE GENOMIC DNA]</scope>
    <source>
        <strain evidence="4 5">Bolton</strain>
    </source>
</reference>
<evidence type="ECO:0000256" key="2">
    <source>
        <dbReference type="ARBA" id="ARBA00022737"/>
    </source>
</evidence>
<gene>
    <name evidence="4" type="ORF">DNTS_014241</name>
</gene>
<dbReference type="InterPro" id="IPR057588">
    <property type="entry name" value="NWD1/2-like_WH"/>
</dbReference>
<dbReference type="InterPro" id="IPR052752">
    <property type="entry name" value="NACHT-WD_repeat"/>
</dbReference>
<dbReference type="Gene3D" id="3.40.50.300">
    <property type="entry name" value="P-loop containing nucleotide triphosphate hydrolases"/>
    <property type="match status" value="1"/>
</dbReference>
<dbReference type="OrthoDB" id="2325716at2759"/>
<evidence type="ECO:0000259" key="3">
    <source>
        <dbReference type="Pfam" id="PF25469"/>
    </source>
</evidence>
<dbReference type="InterPro" id="IPR027417">
    <property type="entry name" value="P-loop_NTPase"/>
</dbReference>
<dbReference type="SUPFAM" id="SSF52540">
    <property type="entry name" value="P-loop containing nucleoside triphosphate hydrolases"/>
    <property type="match status" value="1"/>
</dbReference>
<keyword evidence="5" id="KW-1185">Reference proteome</keyword>
<keyword evidence="2" id="KW-0677">Repeat</keyword>
<evidence type="ECO:0000313" key="5">
    <source>
        <dbReference type="Proteomes" id="UP000316079"/>
    </source>
</evidence>
<accession>A0A553RJ14</accession>
<keyword evidence="1" id="KW-0853">WD repeat</keyword>
<evidence type="ECO:0000256" key="1">
    <source>
        <dbReference type="ARBA" id="ARBA00022574"/>
    </source>
</evidence>
<organism evidence="4 5">
    <name type="scientific">Danionella cerebrum</name>
    <dbReference type="NCBI Taxonomy" id="2873325"/>
    <lineage>
        <taxon>Eukaryota</taxon>
        <taxon>Metazoa</taxon>
        <taxon>Chordata</taxon>
        <taxon>Craniata</taxon>
        <taxon>Vertebrata</taxon>
        <taxon>Euteleostomi</taxon>
        <taxon>Actinopterygii</taxon>
        <taxon>Neopterygii</taxon>
        <taxon>Teleostei</taxon>
        <taxon>Ostariophysi</taxon>
        <taxon>Cypriniformes</taxon>
        <taxon>Danionidae</taxon>
        <taxon>Danioninae</taxon>
        <taxon>Danionella</taxon>
    </lineage>
</organism>